<reference evidence="2 3" key="1">
    <citation type="submission" date="2015-11" db="EMBL/GenBank/DDBJ databases">
        <authorList>
            <person name="Lin W."/>
        </authorList>
    </citation>
    <scope>NUCLEOTIDE SEQUENCE [LARGE SCALE GENOMIC DNA]</scope>
    <source>
        <strain evidence="2 3">HCH-1</strain>
    </source>
</reference>
<feature type="transmembrane region" description="Helical" evidence="1">
    <location>
        <begin position="97"/>
        <end position="114"/>
    </location>
</feature>
<evidence type="ECO:0000313" key="3">
    <source>
        <dbReference type="Proteomes" id="UP000060487"/>
    </source>
</evidence>
<organism evidence="2 3">
    <name type="scientific">Candidatus Magnetominusculus xianensis</name>
    <dbReference type="NCBI Taxonomy" id="1748249"/>
    <lineage>
        <taxon>Bacteria</taxon>
        <taxon>Pseudomonadati</taxon>
        <taxon>Nitrospirota</taxon>
        <taxon>Nitrospiria</taxon>
        <taxon>Nitrospirales</taxon>
        <taxon>Nitrospiraceae</taxon>
        <taxon>Candidatus Magnetominusculus</taxon>
    </lineage>
</organism>
<evidence type="ECO:0000256" key="1">
    <source>
        <dbReference type="SAM" id="Phobius"/>
    </source>
</evidence>
<keyword evidence="1" id="KW-0472">Membrane</keyword>
<proteinExistence type="predicted"/>
<dbReference type="Proteomes" id="UP000060487">
    <property type="component" value="Unassembled WGS sequence"/>
</dbReference>
<comment type="caution">
    <text evidence="2">The sequence shown here is derived from an EMBL/GenBank/DDBJ whole genome shotgun (WGS) entry which is preliminary data.</text>
</comment>
<dbReference type="EMBL" id="LNQR01000023">
    <property type="protein sequence ID" value="KWT92065.1"/>
    <property type="molecule type" value="Genomic_DNA"/>
</dbReference>
<feature type="transmembrane region" description="Helical" evidence="1">
    <location>
        <begin position="15"/>
        <end position="35"/>
    </location>
</feature>
<gene>
    <name evidence="2" type="ORF">ASN18_0618</name>
</gene>
<accession>A0ABR5SIB6</accession>
<dbReference type="RefSeq" id="WP_085051144.1">
    <property type="nucleotide sequence ID" value="NZ_LNQR01000023.1"/>
</dbReference>
<keyword evidence="1" id="KW-1133">Transmembrane helix</keyword>
<keyword evidence="1" id="KW-0812">Transmembrane</keyword>
<name>A0ABR5SIB6_9BACT</name>
<evidence type="ECO:0000313" key="2">
    <source>
        <dbReference type="EMBL" id="KWT92065.1"/>
    </source>
</evidence>
<keyword evidence="3" id="KW-1185">Reference proteome</keyword>
<feature type="transmembrane region" description="Helical" evidence="1">
    <location>
        <begin position="65"/>
        <end position="85"/>
    </location>
</feature>
<evidence type="ECO:0008006" key="4">
    <source>
        <dbReference type="Google" id="ProtNLM"/>
    </source>
</evidence>
<protein>
    <recommendedName>
        <fullName evidence="4">DUF1648 domain-containing protein</fullName>
    </recommendedName>
</protein>
<sequence length="116" mass="13403">MIDRRKGPDKIVKSIKWAITSCWLMLFVVWSYVYYARPEQATIFDPHGIYNKARSYWDISMLKKAFIAINVLLLISLIGLAVSTLRHNRSTDKVPTTLVIMLAMSIIGMAIIYFQF</sequence>